<dbReference type="EMBL" id="GL732528">
    <property type="protein sequence ID" value="EFX87161.1"/>
    <property type="molecule type" value="Genomic_DNA"/>
</dbReference>
<dbReference type="KEGG" id="dpx:DAPPUDRAFT_97448"/>
<evidence type="ECO:0000313" key="2">
    <source>
        <dbReference type="Proteomes" id="UP000000305"/>
    </source>
</evidence>
<dbReference type="AlphaFoldDB" id="E9G025"/>
<name>E9G025_DAPPU</name>
<protein>
    <submittedName>
        <fullName evidence="1">Uncharacterized protein</fullName>
    </submittedName>
</protein>
<accession>E9G025</accession>
<proteinExistence type="predicted"/>
<keyword evidence="2" id="KW-1185">Reference proteome</keyword>
<sequence length="169" mass="18567">MDKALSLTSGRNAKGSISLQVAYDQPFHNRRFAECIIQLIQRKLKAMLGNLQSKLVRTLTQTQKTAAAALQQKINYSPSSDNWKTVGVILSSSLDSLHLLDSLEKPDWCYQGCEHQTGSDFRISTTETCNDILHVLRGSSIVIVAAPAPDLPKGPVRQCTIGTSPLTMR</sequence>
<dbReference type="InParanoid" id="E9G025"/>
<reference evidence="1 2" key="1">
    <citation type="journal article" date="2011" name="Science">
        <title>The ecoresponsive genome of Daphnia pulex.</title>
        <authorList>
            <person name="Colbourne J.K."/>
            <person name="Pfrender M.E."/>
            <person name="Gilbert D."/>
            <person name="Thomas W.K."/>
            <person name="Tucker A."/>
            <person name="Oakley T.H."/>
            <person name="Tokishita S."/>
            <person name="Aerts A."/>
            <person name="Arnold G.J."/>
            <person name="Basu M.K."/>
            <person name="Bauer D.J."/>
            <person name="Caceres C.E."/>
            <person name="Carmel L."/>
            <person name="Casola C."/>
            <person name="Choi J.H."/>
            <person name="Detter J.C."/>
            <person name="Dong Q."/>
            <person name="Dusheyko S."/>
            <person name="Eads B.D."/>
            <person name="Frohlich T."/>
            <person name="Geiler-Samerotte K.A."/>
            <person name="Gerlach D."/>
            <person name="Hatcher P."/>
            <person name="Jogdeo S."/>
            <person name="Krijgsveld J."/>
            <person name="Kriventseva E.V."/>
            <person name="Kultz D."/>
            <person name="Laforsch C."/>
            <person name="Lindquist E."/>
            <person name="Lopez J."/>
            <person name="Manak J.R."/>
            <person name="Muller J."/>
            <person name="Pangilinan J."/>
            <person name="Patwardhan R.P."/>
            <person name="Pitluck S."/>
            <person name="Pritham E.J."/>
            <person name="Rechtsteiner A."/>
            <person name="Rho M."/>
            <person name="Rogozin I.B."/>
            <person name="Sakarya O."/>
            <person name="Salamov A."/>
            <person name="Schaack S."/>
            <person name="Shapiro H."/>
            <person name="Shiga Y."/>
            <person name="Skalitzky C."/>
            <person name="Smith Z."/>
            <person name="Souvorov A."/>
            <person name="Sung W."/>
            <person name="Tang Z."/>
            <person name="Tsuchiya D."/>
            <person name="Tu H."/>
            <person name="Vos H."/>
            <person name="Wang M."/>
            <person name="Wolf Y.I."/>
            <person name="Yamagata H."/>
            <person name="Yamada T."/>
            <person name="Ye Y."/>
            <person name="Shaw J.R."/>
            <person name="Andrews J."/>
            <person name="Crease T.J."/>
            <person name="Tang H."/>
            <person name="Lucas S.M."/>
            <person name="Robertson H.M."/>
            <person name="Bork P."/>
            <person name="Koonin E.V."/>
            <person name="Zdobnov E.M."/>
            <person name="Grigoriev I.V."/>
            <person name="Lynch M."/>
            <person name="Boore J.L."/>
        </authorList>
    </citation>
    <scope>NUCLEOTIDE SEQUENCE [LARGE SCALE GENOMIC DNA]</scope>
</reference>
<gene>
    <name evidence="1" type="ORF">DAPPUDRAFT_97448</name>
</gene>
<dbReference type="HOGENOM" id="CLU_1580119_0_0_1"/>
<organism evidence="1 2">
    <name type="scientific">Daphnia pulex</name>
    <name type="common">Water flea</name>
    <dbReference type="NCBI Taxonomy" id="6669"/>
    <lineage>
        <taxon>Eukaryota</taxon>
        <taxon>Metazoa</taxon>
        <taxon>Ecdysozoa</taxon>
        <taxon>Arthropoda</taxon>
        <taxon>Crustacea</taxon>
        <taxon>Branchiopoda</taxon>
        <taxon>Diplostraca</taxon>
        <taxon>Cladocera</taxon>
        <taxon>Anomopoda</taxon>
        <taxon>Daphniidae</taxon>
        <taxon>Daphnia</taxon>
    </lineage>
</organism>
<evidence type="ECO:0000313" key="1">
    <source>
        <dbReference type="EMBL" id="EFX87161.1"/>
    </source>
</evidence>
<dbReference type="Proteomes" id="UP000000305">
    <property type="component" value="Unassembled WGS sequence"/>
</dbReference>